<dbReference type="Proteomes" id="UP000003240">
    <property type="component" value="Unassembled WGS sequence"/>
</dbReference>
<reference evidence="1 2" key="1">
    <citation type="journal article" date="2011" name="EMBO J.">
        <title>Structural diversity of bacterial flagellar motors.</title>
        <authorList>
            <person name="Chen S."/>
            <person name="Beeby M."/>
            <person name="Murphy G.E."/>
            <person name="Leadbetter J.R."/>
            <person name="Hendrixson D.R."/>
            <person name="Briegel A."/>
            <person name="Li Z."/>
            <person name="Shi J."/>
            <person name="Tocheva E.I."/>
            <person name="Muller A."/>
            <person name="Dobro M.J."/>
            <person name="Jensen G.J."/>
        </authorList>
    </citation>
    <scope>NUCLEOTIDE SEQUENCE [LARGE SCALE GENOMIC DNA]</scope>
    <source>
        <strain evidence="1 2">DSM 6540</strain>
    </source>
</reference>
<comment type="caution">
    <text evidence="1">The sequence shown here is derived from an EMBL/GenBank/DDBJ whole genome shotgun (WGS) entry which is preliminary data.</text>
</comment>
<dbReference type="EMBL" id="AFGF01000010">
    <property type="protein sequence ID" value="EGO65823.1"/>
    <property type="molecule type" value="Genomic_DNA"/>
</dbReference>
<gene>
    <name evidence="1" type="ORF">ALO_00805</name>
</gene>
<sequence length="31" mass="3271">MGMGIGILVFYIIAICISAIETRKEGTAGKN</sequence>
<evidence type="ECO:0000313" key="2">
    <source>
        <dbReference type="Proteomes" id="UP000003240"/>
    </source>
</evidence>
<proteinExistence type="predicted"/>
<name>F7NDQ4_9FIRM</name>
<dbReference type="AlphaFoldDB" id="F7NDQ4"/>
<keyword evidence="2" id="KW-1185">Reference proteome</keyword>
<evidence type="ECO:0000313" key="1">
    <source>
        <dbReference type="EMBL" id="EGO65823.1"/>
    </source>
</evidence>
<protein>
    <submittedName>
        <fullName evidence="1">Uncharacterized protein</fullName>
    </submittedName>
</protein>
<accession>F7NDQ4</accession>
<organism evidence="1 2">
    <name type="scientific">Acetonema longum DSM 6540</name>
    <dbReference type="NCBI Taxonomy" id="1009370"/>
    <lineage>
        <taxon>Bacteria</taxon>
        <taxon>Bacillati</taxon>
        <taxon>Bacillota</taxon>
        <taxon>Negativicutes</taxon>
        <taxon>Acetonemataceae</taxon>
        <taxon>Acetonema</taxon>
    </lineage>
</organism>